<organism evidence="2 3">
    <name type="scientific">Paraglomus brasilianum</name>
    <dbReference type="NCBI Taxonomy" id="144538"/>
    <lineage>
        <taxon>Eukaryota</taxon>
        <taxon>Fungi</taxon>
        <taxon>Fungi incertae sedis</taxon>
        <taxon>Mucoromycota</taxon>
        <taxon>Glomeromycotina</taxon>
        <taxon>Glomeromycetes</taxon>
        <taxon>Paraglomerales</taxon>
        <taxon>Paraglomeraceae</taxon>
        <taxon>Paraglomus</taxon>
    </lineage>
</organism>
<feature type="compositionally biased region" description="Basic and acidic residues" evidence="1">
    <location>
        <begin position="185"/>
        <end position="204"/>
    </location>
</feature>
<sequence>MLHLGGRSRVKVATAPSYEGDCYEQRRTATDFVSCRKPLVDRVVFIIIRHTEAIIGDATSLVAALEMGKRRSTETVQAEMEWMLQSALPTPLAYFRFVNSSQKSSALRKYCNLLLKVTKESSDSAVVDKLNSLLDKFNSGEYAGDWEKWKLEKAKSVIMTGVVDTIQNVLENINSTVCNQLIESGNERRKDKSSKHDGRPTKKRRTEIIKEQPRVPVTPNKRTISHQKVKKYSHQAPLICAFKSTIQNLPEFLEADIVEEITKYTVRNVPSVWTPELVSYINRALKAEKGEFKLKIQETIDGNVKVQRFRLYCEKVLMDFYNLVDVNPILTMNIGERKCTAENIIPIFKFYERTYDHIYFDWSVCLVAVYNLQIKSDVLNSYCMERIESHARASKLLKTASESGIVKVDGRGIRVLDHQEIWHMEVAGSPSNPSMKDIKKALDTDLAILVALLMSHLDCPLDLGTEIKVFSTQVIGDRMTLYALSMMKDGQFLATELASATLPFSFAARVRYKAILKMMAVFNDEVERQEHLISEIDLCDDNEEASTIRDVLKLPKSLKNISFLSDNVDTVPIDEISVFNPE</sequence>
<dbReference type="Proteomes" id="UP000789739">
    <property type="component" value="Unassembled WGS sequence"/>
</dbReference>
<dbReference type="OrthoDB" id="2230412at2759"/>
<name>A0A9N9FX34_9GLOM</name>
<dbReference type="EMBL" id="CAJVPI010000723">
    <property type="protein sequence ID" value="CAG8566217.1"/>
    <property type="molecule type" value="Genomic_DNA"/>
</dbReference>
<comment type="caution">
    <text evidence="2">The sequence shown here is derived from an EMBL/GenBank/DDBJ whole genome shotgun (WGS) entry which is preliminary data.</text>
</comment>
<accession>A0A9N9FX34</accession>
<gene>
    <name evidence="2" type="ORF">PBRASI_LOCUS5857</name>
</gene>
<feature type="region of interest" description="Disordered" evidence="1">
    <location>
        <begin position="184"/>
        <end position="204"/>
    </location>
</feature>
<evidence type="ECO:0000256" key="1">
    <source>
        <dbReference type="SAM" id="MobiDB-lite"/>
    </source>
</evidence>
<reference evidence="2" key="1">
    <citation type="submission" date="2021-06" db="EMBL/GenBank/DDBJ databases">
        <authorList>
            <person name="Kallberg Y."/>
            <person name="Tangrot J."/>
            <person name="Rosling A."/>
        </authorList>
    </citation>
    <scope>NUCLEOTIDE SEQUENCE</scope>
    <source>
        <strain evidence="2">BR232B</strain>
    </source>
</reference>
<dbReference type="AlphaFoldDB" id="A0A9N9FX34"/>
<proteinExistence type="predicted"/>
<evidence type="ECO:0000313" key="2">
    <source>
        <dbReference type="EMBL" id="CAG8566217.1"/>
    </source>
</evidence>
<protein>
    <submittedName>
        <fullName evidence="2">5666_t:CDS:1</fullName>
    </submittedName>
</protein>
<evidence type="ECO:0000313" key="3">
    <source>
        <dbReference type="Proteomes" id="UP000789739"/>
    </source>
</evidence>
<keyword evidence="3" id="KW-1185">Reference proteome</keyword>